<sequence length="319" mass="37399">MSTKGSTLMDKVPIKLRIRIYKLVLRADHPLLIANKDYPDEIRFGVTFFTVSKQIYAESFDIFFEVNAIRLWRKSELDYGVQHRLRCLDFVRHLELINIKDKSQWLPTDGDELAGIIDTCLAFPRIRTLTIAYDGLKSRLVPYLESQKLSDGLRCVDVGRFQLEAGAREKVHFKHYGMVKAWQNVQARASLKMKARFLKYNEERHGLKLDHFLSPWDLEDFMSMADLPLWCHSYNNWRAVTRRQCDESGHKRWDERMRAEAFKRKLLPGSMVPWVHADLKDKMRLEDLDVGKHGAELAQWLSELLCEHSNRFSSAITLD</sequence>
<gene>
    <name evidence="1" type="ORF">LTR36_010833</name>
</gene>
<accession>A0AAV9J3P7</accession>
<dbReference type="EMBL" id="JAVFHQ010000090">
    <property type="protein sequence ID" value="KAK4539556.1"/>
    <property type="molecule type" value="Genomic_DNA"/>
</dbReference>
<name>A0AAV9J3P7_9PEZI</name>
<dbReference type="Proteomes" id="UP001324427">
    <property type="component" value="Unassembled WGS sequence"/>
</dbReference>
<dbReference type="AlphaFoldDB" id="A0AAV9J3P7"/>
<evidence type="ECO:0000313" key="1">
    <source>
        <dbReference type="EMBL" id="KAK4539556.1"/>
    </source>
</evidence>
<proteinExistence type="predicted"/>
<reference evidence="1 2" key="1">
    <citation type="submission" date="2021-11" db="EMBL/GenBank/DDBJ databases">
        <title>Black yeast isolated from Biological Soil Crust.</title>
        <authorList>
            <person name="Kurbessoian T."/>
        </authorList>
    </citation>
    <scope>NUCLEOTIDE SEQUENCE [LARGE SCALE GENOMIC DNA]</scope>
    <source>
        <strain evidence="1 2">CCFEE 5522</strain>
    </source>
</reference>
<keyword evidence="2" id="KW-1185">Reference proteome</keyword>
<organism evidence="1 2">
    <name type="scientific">Oleoguttula mirabilis</name>
    <dbReference type="NCBI Taxonomy" id="1507867"/>
    <lineage>
        <taxon>Eukaryota</taxon>
        <taxon>Fungi</taxon>
        <taxon>Dikarya</taxon>
        <taxon>Ascomycota</taxon>
        <taxon>Pezizomycotina</taxon>
        <taxon>Dothideomycetes</taxon>
        <taxon>Dothideomycetidae</taxon>
        <taxon>Mycosphaerellales</taxon>
        <taxon>Teratosphaeriaceae</taxon>
        <taxon>Oleoguttula</taxon>
    </lineage>
</organism>
<evidence type="ECO:0000313" key="2">
    <source>
        <dbReference type="Proteomes" id="UP001324427"/>
    </source>
</evidence>
<protein>
    <submittedName>
        <fullName evidence="1">Uncharacterized protein</fullName>
    </submittedName>
</protein>
<comment type="caution">
    <text evidence="1">The sequence shown here is derived from an EMBL/GenBank/DDBJ whole genome shotgun (WGS) entry which is preliminary data.</text>
</comment>